<gene>
    <name evidence="2" type="ORF">CJ030_MR1G028873</name>
</gene>
<evidence type="ECO:0000313" key="3">
    <source>
        <dbReference type="Proteomes" id="UP000516437"/>
    </source>
</evidence>
<proteinExistence type="predicted"/>
<accession>A0A6A1WQ95</accession>
<dbReference type="InterPro" id="IPR045026">
    <property type="entry name" value="LIMYB"/>
</dbReference>
<dbReference type="OrthoDB" id="686198at2759"/>
<dbReference type="AlphaFoldDB" id="A0A6A1WQ95"/>
<evidence type="ECO:0000313" key="2">
    <source>
        <dbReference type="EMBL" id="KAB1227475.1"/>
    </source>
</evidence>
<name>A0A6A1WQ95_9ROSI</name>
<feature type="compositionally biased region" description="Low complexity" evidence="1">
    <location>
        <begin position="269"/>
        <end position="280"/>
    </location>
</feature>
<evidence type="ECO:0008006" key="4">
    <source>
        <dbReference type="Google" id="ProtNLM"/>
    </source>
</evidence>
<evidence type="ECO:0000256" key="1">
    <source>
        <dbReference type="SAM" id="MobiDB-lite"/>
    </source>
</evidence>
<dbReference type="EMBL" id="RXIC02000019">
    <property type="protein sequence ID" value="KAB1227475.1"/>
    <property type="molecule type" value="Genomic_DNA"/>
</dbReference>
<sequence>MTRRPTEKPVLHREDASERRRNLVPNVEAVFQRRRRRASVQPNQRTPGSRTRSSSSGINSAATAPTTRFSLRNQRHFLRSGKERIIQCNPRPPLQLESRMFEDLKERTGFGWNPETKIVTANVEHWSALIQIDDKYAKFMGRGLDHYDDLCYIFGNNTASGLYRYAPSQDPATSDEEQRLYDAALGRAARSSAGCFPFTPAKVQVGAEASISHAFLGSHSMDNHHQFNFDLNEPYVAEDEGAYNVDETSNPEQEGPHESQGSDVDEEVGSVVGDTTTTSTEDSDNPDKGDDAIALYIIEEDHPGSFLWVEDDNGEFRHHHVRAQRRGSKDTVGDRSIWFCLIGSLKRMSFILNLDGKSTPTGSFVGSPGKLMAWLTSLHTGAGGWMLWGAIGVSMIPPDIVSWDSDG</sequence>
<dbReference type="Proteomes" id="UP000516437">
    <property type="component" value="Chromosome 1"/>
</dbReference>
<feature type="compositionally biased region" description="Basic and acidic residues" evidence="1">
    <location>
        <begin position="1"/>
        <end position="21"/>
    </location>
</feature>
<feature type="compositionally biased region" description="Low complexity" evidence="1">
    <location>
        <begin position="45"/>
        <end position="64"/>
    </location>
</feature>
<keyword evidence="3" id="KW-1185">Reference proteome</keyword>
<reference evidence="2 3" key="1">
    <citation type="journal article" date="2019" name="Plant Biotechnol. J.">
        <title>The red bayberry genome and genetic basis of sex determination.</title>
        <authorList>
            <person name="Jia H.M."/>
            <person name="Jia H.J."/>
            <person name="Cai Q.L."/>
            <person name="Wang Y."/>
            <person name="Zhao H.B."/>
            <person name="Yang W.F."/>
            <person name="Wang G.Y."/>
            <person name="Li Y.H."/>
            <person name="Zhan D.L."/>
            <person name="Shen Y.T."/>
            <person name="Niu Q.F."/>
            <person name="Chang L."/>
            <person name="Qiu J."/>
            <person name="Zhao L."/>
            <person name="Xie H.B."/>
            <person name="Fu W.Y."/>
            <person name="Jin J."/>
            <person name="Li X.W."/>
            <person name="Jiao Y."/>
            <person name="Zhou C.C."/>
            <person name="Tu T."/>
            <person name="Chai C.Y."/>
            <person name="Gao J.L."/>
            <person name="Fan L.J."/>
            <person name="van de Weg E."/>
            <person name="Wang J.Y."/>
            <person name="Gao Z.S."/>
        </authorList>
    </citation>
    <scope>NUCLEOTIDE SEQUENCE [LARGE SCALE GENOMIC DNA]</scope>
    <source>
        <tissue evidence="2">Leaves</tissue>
    </source>
</reference>
<organism evidence="2 3">
    <name type="scientific">Morella rubra</name>
    <name type="common">Chinese bayberry</name>
    <dbReference type="NCBI Taxonomy" id="262757"/>
    <lineage>
        <taxon>Eukaryota</taxon>
        <taxon>Viridiplantae</taxon>
        <taxon>Streptophyta</taxon>
        <taxon>Embryophyta</taxon>
        <taxon>Tracheophyta</taxon>
        <taxon>Spermatophyta</taxon>
        <taxon>Magnoliopsida</taxon>
        <taxon>eudicotyledons</taxon>
        <taxon>Gunneridae</taxon>
        <taxon>Pentapetalae</taxon>
        <taxon>rosids</taxon>
        <taxon>fabids</taxon>
        <taxon>Fagales</taxon>
        <taxon>Myricaceae</taxon>
        <taxon>Morella</taxon>
    </lineage>
</organism>
<protein>
    <recommendedName>
        <fullName evidence="4">Myb/SANT-like domain-containing protein</fullName>
    </recommendedName>
</protein>
<feature type="region of interest" description="Disordered" evidence="1">
    <location>
        <begin position="1"/>
        <end position="66"/>
    </location>
</feature>
<feature type="region of interest" description="Disordered" evidence="1">
    <location>
        <begin position="245"/>
        <end position="289"/>
    </location>
</feature>
<comment type="caution">
    <text evidence="2">The sequence shown here is derived from an EMBL/GenBank/DDBJ whole genome shotgun (WGS) entry which is preliminary data.</text>
</comment>
<dbReference type="PANTHER" id="PTHR47584">
    <property type="match status" value="1"/>
</dbReference>
<dbReference type="PANTHER" id="PTHR47584:SF14">
    <property type="entry name" value="L10-INTERACTING MYB DOMAIN-CONTAINING PROTEIN-LIKE"/>
    <property type="match status" value="1"/>
</dbReference>